<dbReference type="AlphaFoldDB" id="A0A6J4SSR0"/>
<accession>A0A6J4SSR0</accession>
<feature type="compositionally biased region" description="Basic and acidic residues" evidence="2">
    <location>
        <begin position="154"/>
        <end position="176"/>
    </location>
</feature>
<dbReference type="InterPro" id="IPR005531">
    <property type="entry name" value="Asp23"/>
</dbReference>
<evidence type="ECO:0000313" key="3">
    <source>
        <dbReference type="EMBL" id="CAA9504272.1"/>
    </source>
</evidence>
<feature type="region of interest" description="Disordered" evidence="2">
    <location>
        <begin position="130"/>
        <end position="302"/>
    </location>
</feature>
<dbReference type="EMBL" id="CADCVM010000289">
    <property type="protein sequence ID" value="CAA9504272.1"/>
    <property type="molecule type" value="Genomic_DNA"/>
</dbReference>
<organism evidence="3">
    <name type="scientific">uncultured Rubrobacteraceae bacterium</name>
    <dbReference type="NCBI Taxonomy" id="349277"/>
    <lineage>
        <taxon>Bacteria</taxon>
        <taxon>Bacillati</taxon>
        <taxon>Actinomycetota</taxon>
        <taxon>Rubrobacteria</taxon>
        <taxon>Rubrobacterales</taxon>
        <taxon>Rubrobacteraceae</taxon>
        <taxon>environmental samples</taxon>
    </lineage>
</organism>
<sequence>MTEAEQRRQESPLLSDRGVTTIKDGVVAKIAGMAAGEVDGVHMGGGASRSAGGLLEGITGSESTTRGVSVEVGSVEAAIDLKMGIDYGKNILGTVGQVRQKITERVQNITGLNVTELNVTIADVVFPEDGEMKGGDGSGSGAGATTGVPTRTVPRSELRPGASEREYTPVEPRSRTYVEGTSGSVPEEEVRAEGTPVEEDETRRLRVGDEGPSDTGTEPARGEGTGTSAAGSSGGSSAENPTDETTLTGGTSSGESAARETAANESSAGGTEEIDRDRVSESEERRARRRRRREERGDDEEG</sequence>
<evidence type="ECO:0000256" key="1">
    <source>
        <dbReference type="ARBA" id="ARBA00005721"/>
    </source>
</evidence>
<evidence type="ECO:0008006" key="4">
    <source>
        <dbReference type="Google" id="ProtNLM"/>
    </source>
</evidence>
<comment type="similarity">
    <text evidence="1">Belongs to the asp23 family.</text>
</comment>
<name>A0A6J4SSR0_9ACTN</name>
<protein>
    <recommendedName>
        <fullName evidence="4">Alkaline shock protein 23</fullName>
    </recommendedName>
</protein>
<feature type="compositionally biased region" description="Gly residues" evidence="2">
    <location>
        <begin position="135"/>
        <end position="144"/>
    </location>
</feature>
<feature type="compositionally biased region" description="Low complexity" evidence="2">
    <location>
        <begin position="226"/>
        <end position="256"/>
    </location>
</feature>
<feature type="compositionally biased region" description="Basic and acidic residues" evidence="2">
    <location>
        <begin position="273"/>
        <end position="286"/>
    </location>
</feature>
<dbReference type="PANTHER" id="PTHR34297:SF3">
    <property type="entry name" value="ALKALINE SHOCK PROTEIN 23"/>
    <property type="match status" value="1"/>
</dbReference>
<reference evidence="3" key="1">
    <citation type="submission" date="2020-02" db="EMBL/GenBank/DDBJ databases">
        <authorList>
            <person name="Meier V. D."/>
        </authorList>
    </citation>
    <scope>NUCLEOTIDE SEQUENCE</scope>
    <source>
        <strain evidence="3">AVDCRST_MAG05</strain>
    </source>
</reference>
<proteinExistence type="inferred from homology"/>
<evidence type="ECO:0000256" key="2">
    <source>
        <dbReference type="SAM" id="MobiDB-lite"/>
    </source>
</evidence>
<gene>
    <name evidence="3" type="ORF">AVDCRST_MAG05-2627</name>
</gene>
<dbReference type="PANTHER" id="PTHR34297">
    <property type="entry name" value="HYPOTHETICAL CYTOSOLIC PROTEIN-RELATED"/>
    <property type="match status" value="1"/>
</dbReference>
<dbReference type="Pfam" id="PF03780">
    <property type="entry name" value="Asp23"/>
    <property type="match status" value="1"/>
</dbReference>